<protein>
    <submittedName>
        <fullName evidence="3">Type IV pili twitching motility protein PilT</fullName>
    </submittedName>
</protein>
<dbReference type="GO" id="GO:0016887">
    <property type="term" value="F:ATP hydrolysis activity"/>
    <property type="evidence" value="ECO:0007669"/>
    <property type="project" value="InterPro"/>
</dbReference>
<organism evidence="3 4">
    <name type="scientific">Cystobacter ferrugineus</name>
    <dbReference type="NCBI Taxonomy" id="83449"/>
    <lineage>
        <taxon>Bacteria</taxon>
        <taxon>Pseudomonadati</taxon>
        <taxon>Myxococcota</taxon>
        <taxon>Myxococcia</taxon>
        <taxon>Myxococcales</taxon>
        <taxon>Cystobacterineae</taxon>
        <taxon>Archangiaceae</taxon>
        <taxon>Cystobacter</taxon>
    </lineage>
</organism>
<dbReference type="InterPro" id="IPR050921">
    <property type="entry name" value="T4SS_GSP_E_ATPase"/>
</dbReference>
<dbReference type="InterPro" id="IPR001482">
    <property type="entry name" value="T2SS/T4SS_dom"/>
</dbReference>
<comment type="similarity">
    <text evidence="1">Belongs to the GSP E family.</text>
</comment>
<dbReference type="GO" id="GO:0005524">
    <property type="term" value="F:ATP binding"/>
    <property type="evidence" value="ECO:0007669"/>
    <property type="project" value="InterPro"/>
</dbReference>
<dbReference type="RefSeq" id="WP_071896367.1">
    <property type="nucleotide sequence ID" value="NZ_MPIN01000001.1"/>
</dbReference>
<dbReference type="CDD" id="cd01131">
    <property type="entry name" value="PilT"/>
    <property type="match status" value="1"/>
</dbReference>
<dbReference type="Gene3D" id="3.30.450.90">
    <property type="match status" value="1"/>
</dbReference>
<dbReference type="Pfam" id="PF00437">
    <property type="entry name" value="T2SSE"/>
    <property type="match status" value="1"/>
</dbReference>
<keyword evidence="4" id="KW-1185">Reference proteome</keyword>
<dbReference type="PANTHER" id="PTHR30486">
    <property type="entry name" value="TWITCHING MOTILITY PROTEIN PILT"/>
    <property type="match status" value="1"/>
</dbReference>
<dbReference type="Gene3D" id="3.40.50.300">
    <property type="entry name" value="P-loop containing nucleotide triphosphate hydrolases"/>
    <property type="match status" value="1"/>
</dbReference>
<dbReference type="SUPFAM" id="SSF52540">
    <property type="entry name" value="P-loop containing nucleoside triphosphate hydrolases"/>
    <property type="match status" value="1"/>
</dbReference>
<dbReference type="OrthoDB" id="9805147at2"/>
<dbReference type="EMBL" id="MPIN01000001">
    <property type="protein sequence ID" value="OJH42276.1"/>
    <property type="molecule type" value="Genomic_DNA"/>
</dbReference>
<reference evidence="3 4" key="2">
    <citation type="submission" date="2016-12" db="EMBL/GenBank/DDBJ databases">
        <title>Draft Genome Sequence of Cystobacter ferrugineus Strain Cbfe23.</title>
        <authorList>
            <person name="Akbar S."/>
            <person name="Dowd S.E."/>
            <person name="Stevens D.C."/>
        </authorList>
    </citation>
    <scope>NUCLEOTIDE SEQUENCE [LARGE SCALE GENOMIC DNA]</scope>
    <source>
        <strain evidence="3 4">Cbfe23</strain>
    </source>
</reference>
<evidence type="ECO:0000256" key="1">
    <source>
        <dbReference type="ARBA" id="ARBA00006611"/>
    </source>
</evidence>
<comment type="caution">
    <text evidence="3">The sequence shown here is derived from an EMBL/GenBank/DDBJ whole genome shotgun (WGS) entry which is preliminary data.</text>
</comment>
<feature type="domain" description="Bacterial type II secretion system protein E" evidence="2">
    <location>
        <begin position="114"/>
        <end position="285"/>
    </location>
</feature>
<dbReference type="STRING" id="83449.BON30_03445"/>
<evidence type="ECO:0000259" key="2">
    <source>
        <dbReference type="Pfam" id="PF00437"/>
    </source>
</evidence>
<dbReference type="InterPro" id="IPR006321">
    <property type="entry name" value="PilT/PilU"/>
</dbReference>
<evidence type="ECO:0000313" key="3">
    <source>
        <dbReference type="EMBL" id="OJH42276.1"/>
    </source>
</evidence>
<gene>
    <name evidence="3" type="ORF">BON30_03445</name>
</gene>
<proteinExistence type="inferred from homology"/>
<reference evidence="4" key="1">
    <citation type="submission" date="2016-11" db="EMBL/GenBank/DDBJ databases">
        <authorList>
            <person name="Shukria A."/>
            <person name="Stevens D.C."/>
        </authorList>
    </citation>
    <scope>NUCLEOTIDE SEQUENCE [LARGE SCALE GENOMIC DNA]</scope>
    <source>
        <strain evidence="4">Cbfe23</strain>
    </source>
</reference>
<evidence type="ECO:0000313" key="4">
    <source>
        <dbReference type="Proteomes" id="UP000182229"/>
    </source>
</evidence>
<dbReference type="Proteomes" id="UP000182229">
    <property type="component" value="Unassembled WGS sequence"/>
</dbReference>
<dbReference type="NCBIfam" id="TIGR01420">
    <property type="entry name" value="pilT_fam"/>
    <property type="match status" value="1"/>
</dbReference>
<dbReference type="PANTHER" id="PTHR30486:SF6">
    <property type="entry name" value="TYPE IV PILUS RETRACTATION ATPASE PILT"/>
    <property type="match status" value="1"/>
</dbReference>
<dbReference type="AlphaFoldDB" id="A0A1L9BJ95"/>
<dbReference type="InterPro" id="IPR027417">
    <property type="entry name" value="P-loop_NTPase"/>
</dbReference>
<accession>A0A1L9BJ95</accession>
<name>A0A1L9BJ95_9BACT</name>
<sequence length="376" mass="40940">MSSPSASPRIAAFFDKLLEHKGSDLHLSIGHPPLGRIRGGLQPLREELLTQPELESMLFELTSPEQKRHITEELDLDFAYSYGTRARFRANYFYKTSGIAAVFRTIPSRVLSLAELNTPEVVRKLAERRSGLVLVTGPTGSGKSTTLAGMIHHINHTRAAHILTIEDPVEFVHESVKSQVTHREVGMHASSFATAIRSAGREDPNVILIGELRTNETMKLALQLASYGVLVFATVHTNSAPATIDRIINSFPADEQPQVRGMLAEGLAGIVAQQLIRTADGKGRVAALEILIGTSAIASMIRDNKVFQIASKMQSSQGLGMQTLDMHLERLVAANTITPEAALEKAQDKESFVKTLQRLKPDFQVSAADGGEALGH</sequence>